<accession>A0ABV7K5Z9</accession>
<evidence type="ECO:0000256" key="1">
    <source>
        <dbReference type="SAM" id="Phobius"/>
    </source>
</evidence>
<dbReference type="Proteomes" id="UP001595583">
    <property type="component" value="Unassembled WGS sequence"/>
</dbReference>
<sequence length="48" mass="5443">MNRNTLYMVIGALAVVVVVLGVYIYQQQTKREGIELKFDDNGISIQKN</sequence>
<gene>
    <name evidence="2" type="ORF">ACFOHJ_06070</name>
</gene>
<name>A0ABV7K5Z9_9HYPH</name>
<protein>
    <submittedName>
        <fullName evidence="2">Uncharacterized protein</fullName>
    </submittedName>
</protein>
<feature type="transmembrane region" description="Helical" evidence="1">
    <location>
        <begin position="6"/>
        <end position="25"/>
    </location>
</feature>
<keyword evidence="1" id="KW-0472">Membrane</keyword>
<evidence type="ECO:0000313" key="3">
    <source>
        <dbReference type="Proteomes" id="UP001595583"/>
    </source>
</evidence>
<reference evidence="3" key="1">
    <citation type="journal article" date="2019" name="Int. J. Syst. Evol. Microbiol.">
        <title>The Global Catalogue of Microorganisms (GCM) 10K type strain sequencing project: providing services to taxonomists for standard genome sequencing and annotation.</title>
        <authorList>
            <consortium name="The Broad Institute Genomics Platform"/>
            <consortium name="The Broad Institute Genome Sequencing Center for Infectious Disease"/>
            <person name="Wu L."/>
            <person name="Ma J."/>
        </authorList>
    </citation>
    <scope>NUCLEOTIDE SEQUENCE [LARGE SCALE GENOMIC DNA]</scope>
    <source>
        <strain evidence="3">KCTC 52165</strain>
    </source>
</reference>
<proteinExistence type="predicted"/>
<keyword evidence="3" id="KW-1185">Reference proteome</keyword>
<keyword evidence="1" id="KW-1133">Transmembrane helix</keyword>
<comment type="caution">
    <text evidence="2">The sequence shown here is derived from an EMBL/GenBank/DDBJ whole genome shotgun (WGS) entry which is preliminary data.</text>
</comment>
<evidence type="ECO:0000313" key="2">
    <source>
        <dbReference type="EMBL" id="MFC3205773.1"/>
    </source>
</evidence>
<keyword evidence="1" id="KW-0812">Transmembrane</keyword>
<dbReference type="RefSeq" id="WP_378219531.1">
    <property type="nucleotide sequence ID" value="NZ_JBHRTK010000006.1"/>
</dbReference>
<dbReference type="EMBL" id="JBHRTK010000006">
    <property type="protein sequence ID" value="MFC3205773.1"/>
    <property type="molecule type" value="Genomic_DNA"/>
</dbReference>
<organism evidence="2 3">
    <name type="scientific">Aquamicrobium soli</name>
    <dbReference type="NCBI Taxonomy" id="1811518"/>
    <lineage>
        <taxon>Bacteria</taxon>
        <taxon>Pseudomonadati</taxon>
        <taxon>Pseudomonadota</taxon>
        <taxon>Alphaproteobacteria</taxon>
        <taxon>Hyphomicrobiales</taxon>
        <taxon>Phyllobacteriaceae</taxon>
        <taxon>Aquamicrobium</taxon>
    </lineage>
</organism>